<dbReference type="EC" id="6.1.1.10" evidence="9"/>
<dbReference type="InterPro" id="IPR001412">
    <property type="entry name" value="aa-tRNA-synth_I_CS"/>
</dbReference>
<name>A0A858U4V0_9MOLU</name>
<evidence type="ECO:0000256" key="7">
    <source>
        <dbReference type="ARBA" id="ARBA00022917"/>
    </source>
</evidence>
<dbReference type="InterPro" id="IPR041872">
    <property type="entry name" value="Anticodon_Met"/>
</dbReference>
<evidence type="ECO:0000256" key="4">
    <source>
        <dbReference type="ARBA" id="ARBA00022598"/>
    </source>
</evidence>
<reference evidence="12 13" key="1">
    <citation type="submission" date="2020-04" db="EMBL/GenBank/DDBJ databases">
        <title>Novel Mycoplasma species detected in Phocoena phocoena (harbor porpoise) from the USA.</title>
        <authorList>
            <person name="Volokhov D.V."/>
        </authorList>
    </citation>
    <scope>NUCLEOTIDE SEQUENCE [LARGE SCALE GENOMIC DNA]</scope>
    <source>
        <strain evidence="12 13">Phocoena C-264-GEN</strain>
    </source>
</reference>
<keyword evidence="5 9" id="KW-0547">Nucleotide-binding</keyword>
<protein>
    <recommendedName>
        <fullName evidence="9">Methionine--tRNA ligase</fullName>
        <ecNumber evidence="9">6.1.1.10</ecNumber>
    </recommendedName>
    <alternativeName>
        <fullName evidence="9">Methionyl-tRNA synthetase</fullName>
        <shortName evidence="9">MetRS</shortName>
    </alternativeName>
</protein>
<dbReference type="CDD" id="cd07957">
    <property type="entry name" value="Anticodon_Ia_Met"/>
    <property type="match status" value="1"/>
</dbReference>
<gene>
    <name evidence="9" type="primary">metG</name>
    <name evidence="12" type="ORF">HGG69_02125</name>
</gene>
<dbReference type="SUPFAM" id="SSF52374">
    <property type="entry name" value="Nucleotidylyl transferase"/>
    <property type="match status" value="1"/>
</dbReference>
<comment type="function">
    <text evidence="1 9">Is required not only for elongation of protein synthesis but also for the initiation of all mRNA translation through initiator tRNA(fMet) aminoacylation.</text>
</comment>
<evidence type="ECO:0000259" key="11">
    <source>
        <dbReference type="Pfam" id="PF19303"/>
    </source>
</evidence>
<evidence type="ECO:0000313" key="12">
    <source>
        <dbReference type="EMBL" id="QJG67099.1"/>
    </source>
</evidence>
<dbReference type="InterPro" id="IPR009080">
    <property type="entry name" value="tRNAsynth_Ia_anticodon-bd"/>
</dbReference>
<dbReference type="InterPro" id="IPR015413">
    <property type="entry name" value="Methionyl/Leucyl_tRNA_Synth"/>
</dbReference>
<accession>A0A858U4V0</accession>
<feature type="short sequence motif" description="'HIGH' region" evidence="9">
    <location>
        <begin position="13"/>
        <end position="23"/>
    </location>
</feature>
<evidence type="ECO:0000256" key="6">
    <source>
        <dbReference type="ARBA" id="ARBA00022840"/>
    </source>
</evidence>
<dbReference type="InterPro" id="IPR023457">
    <property type="entry name" value="Met-tRNA_synth_2"/>
</dbReference>
<comment type="caution">
    <text evidence="9">Lacks conserved residue(s) required for the propagation of feature annotation.</text>
</comment>
<organism evidence="12 13">
    <name type="scientific">Mycoplasma phocoenae</name>
    <dbReference type="NCBI Taxonomy" id="754517"/>
    <lineage>
        <taxon>Bacteria</taxon>
        <taxon>Bacillati</taxon>
        <taxon>Mycoplasmatota</taxon>
        <taxon>Mollicutes</taxon>
        <taxon>Mycoplasmataceae</taxon>
        <taxon>Mycoplasma</taxon>
    </lineage>
</organism>
<keyword evidence="6 9" id="KW-0067">ATP-binding</keyword>
<comment type="subcellular location">
    <subcellularLocation>
        <location evidence="2 9">Cytoplasm</location>
    </subcellularLocation>
</comment>
<dbReference type="EMBL" id="CP051481">
    <property type="protein sequence ID" value="QJG67099.1"/>
    <property type="molecule type" value="Genomic_DNA"/>
</dbReference>
<dbReference type="Pfam" id="PF09334">
    <property type="entry name" value="tRNA-synt_1g"/>
    <property type="match status" value="1"/>
</dbReference>
<dbReference type="InterPro" id="IPR033911">
    <property type="entry name" value="MetRS_core"/>
</dbReference>
<dbReference type="InterPro" id="IPR014758">
    <property type="entry name" value="Met-tRNA_synth"/>
</dbReference>
<dbReference type="InterPro" id="IPR014729">
    <property type="entry name" value="Rossmann-like_a/b/a_fold"/>
</dbReference>
<feature type="domain" description="Methionyl/Leucyl tRNA synthetase" evidence="10">
    <location>
        <begin position="6"/>
        <end position="370"/>
    </location>
</feature>
<dbReference type="CDD" id="cd00814">
    <property type="entry name" value="MetRS_core"/>
    <property type="match status" value="1"/>
</dbReference>
<dbReference type="SUPFAM" id="SSF47323">
    <property type="entry name" value="Anticodon-binding domain of a subclass of class I aminoacyl-tRNA synthetases"/>
    <property type="match status" value="1"/>
</dbReference>
<evidence type="ECO:0000313" key="13">
    <source>
        <dbReference type="Proteomes" id="UP000501060"/>
    </source>
</evidence>
<dbReference type="NCBIfam" id="TIGR00398">
    <property type="entry name" value="metG"/>
    <property type="match status" value="1"/>
</dbReference>
<dbReference type="NCBIfam" id="NF008900">
    <property type="entry name" value="PRK12267.1"/>
    <property type="match status" value="1"/>
</dbReference>
<comment type="subunit">
    <text evidence="9">Monomer.</text>
</comment>
<dbReference type="PANTHER" id="PTHR43326">
    <property type="entry name" value="METHIONYL-TRNA SYNTHETASE"/>
    <property type="match status" value="1"/>
</dbReference>
<keyword evidence="4 9" id="KW-0436">Ligase</keyword>
<dbReference type="PRINTS" id="PR01041">
    <property type="entry name" value="TRNASYNTHMET"/>
</dbReference>
<dbReference type="KEGG" id="mphe:HGG69_02125"/>
<keyword evidence="8 9" id="KW-0030">Aminoacyl-tRNA synthetase</keyword>
<evidence type="ECO:0000256" key="1">
    <source>
        <dbReference type="ARBA" id="ARBA00003314"/>
    </source>
</evidence>
<feature type="domain" description="Methionyl-tRNA synthetase anticodon-binding" evidence="11">
    <location>
        <begin position="392"/>
        <end position="513"/>
    </location>
</feature>
<proteinExistence type="inferred from homology"/>
<feature type="short sequence motif" description="'KMSKS' region" evidence="9">
    <location>
        <begin position="307"/>
        <end position="311"/>
    </location>
</feature>
<dbReference type="Gene3D" id="1.10.730.10">
    <property type="entry name" value="Isoleucyl-tRNA Synthetase, Domain 1"/>
    <property type="match status" value="1"/>
</dbReference>
<dbReference type="PANTHER" id="PTHR43326:SF1">
    <property type="entry name" value="METHIONINE--TRNA LIGASE, MITOCHONDRIAL"/>
    <property type="match status" value="1"/>
</dbReference>
<dbReference type="Pfam" id="PF19303">
    <property type="entry name" value="Anticodon_3"/>
    <property type="match status" value="1"/>
</dbReference>
<dbReference type="Gene3D" id="3.40.50.620">
    <property type="entry name" value="HUPs"/>
    <property type="match status" value="1"/>
</dbReference>
<dbReference type="Gene3D" id="2.170.220.10">
    <property type="match status" value="1"/>
</dbReference>
<evidence type="ECO:0000256" key="8">
    <source>
        <dbReference type="ARBA" id="ARBA00023146"/>
    </source>
</evidence>
<keyword evidence="7 9" id="KW-0648">Protein biosynthesis</keyword>
<dbReference type="HAMAP" id="MF_01228">
    <property type="entry name" value="Met_tRNA_synth_type2"/>
    <property type="match status" value="1"/>
</dbReference>
<dbReference type="AlphaFoldDB" id="A0A858U4V0"/>
<dbReference type="FunFam" id="2.170.220.10:FF:000002">
    <property type="entry name" value="Methionine--tRNA ligase"/>
    <property type="match status" value="1"/>
</dbReference>
<dbReference type="RefSeq" id="WP_169605150.1">
    <property type="nucleotide sequence ID" value="NZ_CP051481.1"/>
</dbReference>
<comment type="similarity">
    <text evidence="9">Belongs to the class-I aminoacyl-tRNA synthetase family. MetG type 2B subfamily.</text>
</comment>
<sequence length="514" mass="59597">MNKKTYYVSTPIYYPNGKLHIGHFYTTTIANTLANYKKLRGYDTFIVTGIDEHGQKIQKSALKEGIEPQAFVDKQCNLFKKLWVDAELNYDFFSRTTSQQHKTVIQKIFNKMLEKGYIYLGNYEGLYSVSDEEYLTKTQAVEKEGKFYHPTSGHELETIQEETYFFEMSKFTPWITEFYNKNPNIISNPKIKNELINNFISKGLEDLSVTRVSFNWGITVNVPSKFKHIIYVWLDALFNYITALGYLTEDESKYNKYWLNGTERVHVVGKEITRFHCIYWPIFLEALSLPQPTLILSHGWIVTPTGKMSKSKGNVVDPYDLINNFGVEPTKYFFMSQINIHNDGIFDIEGFKNTINADLANNFGNLLNRTVAMANQSFENGVIFDEKALQTIDHNIYSEINFSVETYKKHFDNNEIDKALKTAISLSKTLNLYIDQTTPWKLKDDLQRLNVVLNTLLNGIYSVLVMLSPVMPNSAKKLASYIAQDQISFDLIQHTNKFDNKKLKVEEIIFQRIK</sequence>
<keyword evidence="3 9" id="KW-0963">Cytoplasm</keyword>
<dbReference type="GO" id="GO:0005524">
    <property type="term" value="F:ATP binding"/>
    <property type="evidence" value="ECO:0007669"/>
    <property type="project" value="UniProtKB-UniRule"/>
</dbReference>
<keyword evidence="13" id="KW-1185">Reference proteome</keyword>
<evidence type="ECO:0000256" key="9">
    <source>
        <dbReference type="HAMAP-Rule" id="MF_01228"/>
    </source>
</evidence>
<evidence type="ECO:0000256" key="3">
    <source>
        <dbReference type="ARBA" id="ARBA00022490"/>
    </source>
</evidence>
<comment type="catalytic activity">
    <reaction evidence="9">
        <text>tRNA(Met) + L-methionine + ATP = L-methionyl-tRNA(Met) + AMP + diphosphate</text>
        <dbReference type="Rhea" id="RHEA:13481"/>
        <dbReference type="Rhea" id="RHEA-COMP:9667"/>
        <dbReference type="Rhea" id="RHEA-COMP:9698"/>
        <dbReference type="ChEBI" id="CHEBI:30616"/>
        <dbReference type="ChEBI" id="CHEBI:33019"/>
        <dbReference type="ChEBI" id="CHEBI:57844"/>
        <dbReference type="ChEBI" id="CHEBI:78442"/>
        <dbReference type="ChEBI" id="CHEBI:78530"/>
        <dbReference type="ChEBI" id="CHEBI:456215"/>
        <dbReference type="EC" id="6.1.1.10"/>
    </reaction>
</comment>
<evidence type="ECO:0000256" key="2">
    <source>
        <dbReference type="ARBA" id="ARBA00004496"/>
    </source>
</evidence>
<dbReference type="GO" id="GO:0005737">
    <property type="term" value="C:cytoplasm"/>
    <property type="evidence" value="ECO:0007669"/>
    <property type="project" value="UniProtKB-SubCell"/>
</dbReference>
<evidence type="ECO:0000256" key="5">
    <source>
        <dbReference type="ARBA" id="ARBA00022741"/>
    </source>
</evidence>
<dbReference type="GO" id="GO:0006431">
    <property type="term" value="P:methionyl-tRNA aminoacylation"/>
    <property type="evidence" value="ECO:0007669"/>
    <property type="project" value="UniProtKB-UniRule"/>
</dbReference>
<dbReference type="GO" id="GO:0004825">
    <property type="term" value="F:methionine-tRNA ligase activity"/>
    <property type="evidence" value="ECO:0007669"/>
    <property type="project" value="UniProtKB-UniRule"/>
</dbReference>
<dbReference type="PROSITE" id="PS00178">
    <property type="entry name" value="AA_TRNA_LIGASE_I"/>
    <property type="match status" value="1"/>
</dbReference>
<dbReference type="Proteomes" id="UP000501060">
    <property type="component" value="Chromosome"/>
</dbReference>
<evidence type="ECO:0000259" key="10">
    <source>
        <dbReference type="Pfam" id="PF09334"/>
    </source>
</evidence>